<gene>
    <name evidence="2" type="ORF">GWO63_002075</name>
</gene>
<feature type="region of interest" description="Disordered" evidence="1">
    <location>
        <begin position="1"/>
        <end position="50"/>
    </location>
</feature>
<comment type="caution">
    <text evidence="2">The sequence shown here is derived from an EMBL/GenBank/DDBJ whole genome shotgun (WGS) entry which is preliminary data.</text>
</comment>
<keyword evidence="3" id="KW-1185">Reference proteome</keyword>
<dbReference type="EMBL" id="JAACBX020000001">
    <property type="protein sequence ID" value="MBM0243094.1"/>
    <property type="molecule type" value="Genomic_DNA"/>
</dbReference>
<dbReference type="RefSeq" id="WP_121910665.1">
    <property type="nucleotide sequence ID" value="NZ_CP068292.1"/>
</dbReference>
<organism evidence="2 3">
    <name type="scientific">Corynebacterium macginleyi</name>
    <dbReference type="NCBI Taxonomy" id="38290"/>
    <lineage>
        <taxon>Bacteria</taxon>
        <taxon>Bacillati</taxon>
        <taxon>Actinomycetota</taxon>
        <taxon>Actinomycetes</taxon>
        <taxon>Mycobacteriales</taxon>
        <taxon>Corynebacteriaceae</taxon>
        <taxon>Corynebacterium</taxon>
    </lineage>
</organism>
<evidence type="ECO:0000313" key="2">
    <source>
        <dbReference type="EMBL" id="MBM0243094.1"/>
    </source>
</evidence>
<dbReference type="Proteomes" id="UP001518680">
    <property type="component" value="Unassembled WGS sequence"/>
</dbReference>
<evidence type="ECO:0000256" key="1">
    <source>
        <dbReference type="SAM" id="MobiDB-lite"/>
    </source>
</evidence>
<sequence length="193" mass="21409">MAGSFVSSVGKPPSSEIRADTTEEFVDLTGSRVEREETAAEPGMSPPDSGQVKAEFFNDVRFRFGTLDVPYGEIDMVDNVIWPTNYTSVFGIRNLGVRFDQLDKGTAYLATHTLQKGWSPGNWFFDQGKLSVNEGDSFQIGQSSFRVSDTYQQSKDDAQRNETLWDASVKNRLFLIVCSPDGGSNQIIEAMPL</sequence>
<accession>A0ABS1Y3Y1</accession>
<reference evidence="2 3" key="1">
    <citation type="submission" date="2021-01" db="EMBL/GenBank/DDBJ databases">
        <title>Complete genome sequences of Corynebacterium macginleyi strains isolated from infectious keratitis.</title>
        <authorList>
            <person name="Sagerfors S."/>
            <person name="Poehlein A."/>
            <person name="Soderquist B."/>
            <person name="Bruggemann H."/>
        </authorList>
    </citation>
    <scope>NUCLEOTIDE SEQUENCE [LARGE SCALE GENOMIC DNA]</scope>
    <source>
        <strain evidence="2 3">12T220</strain>
    </source>
</reference>
<name>A0ABS1Y3Y1_9CORY</name>
<protein>
    <recommendedName>
        <fullName evidence="4">Sortase</fullName>
    </recommendedName>
</protein>
<evidence type="ECO:0000313" key="3">
    <source>
        <dbReference type="Proteomes" id="UP001518680"/>
    </source>
</evidence>
<proteinExistence type="predicted"/>
<evidence type="ECO:0008006" key="4">
    <source>
        <dbReference type="Google" id="ProtNLM"/>
    </source>
</evidence>
<dbReference type="GeneID" id="92745345"/>